<dbReference type="AlphaFoldDB" id="A0A0F5K0V4"/>
<keyword evidence="1" id="KW-0472">Membrane</keyword>
<organism evidence="3 4">
    <name type="scientific">Robbsia andropogonis</name>
    <dbReference type="NCBI Taxonomy" id="28092"/>
    <lineage>
        <taxon>Bacteria</taxon>
        <taxon>Pseudomonadati</taxon>
        <taxon>Pseudomonadota</taxon>
        <taxon>Betaproteobacteria</taxon>
        <taxon>Burkholderiales</taxon>
        <taxon>Burkholderiaceae</taxon>
        <taxon>Robbsia</taxon>
    </lineage>
</organism>
<evidence type="ECO:0000313" key="4">
    <source>
        <dbReference type="Proteomes" id="UP000033618"/>
    </source>
</evidence>
<feature type="transmembrane region" description="Helical" evidence="1">
    <location>
        <begin position="195"/>
        <end position="215"/>
    </location>
</feature>
<dbReference type="GO" id="GO:0006629">
    <property type="term" value="P:lipid metabolic process"/>
    <property type="evidence" value="ECO:0007669"/>
    <property type="project" value="InterPro"/>
</dbReference>
<keyword evidence="1" id="KW-0812">Transmembrane</keyword>
<protein>
    <submittedName>
        <fullName evidence="3">Aminotransferase</fullName>
    </submittedName>
</protein>
<sequence length="310" mass="36009">MCRLQERFIARSEWPTWAVCVSVYGMWIGTLVLLHLQWLSLLLATPLLVFSAAWYMSLQHELLHGHPTRSWQFNKFLGYAPLAVWYPYTLYRDLHIRHHRDADLTVPGLDPETNYVDAARWQGMSRMARQLCKIQRTFIGRMIVGPPLAVARTYADAANALAHGEWHYLRMWCTHGLLLFAMLVGMRHWAGVPVWYYLIAVSWPALSLSMIRSFYEHRAAEVVGERTAINEAGWPMRLLYLNNNYHLVHHDLPGLPWYLLAAAYRLRSIDYIQKNGGFRVAGGYRTLLRKFAFREPDAAVHPIAIRAPRR</sequence>
<accession>A0A0F5K0V4</accession>
<gene>
    <name evidence="3" type="ORF">WM40_09860</name>
</gene>
<dbReference type="STRING" id="28092.WM40_09860"/>
<evidence type="ECO:0000256" key="1">
    <source>
        <dbReference type="SAM" id="Phobius"/>
    </source>
</evidence>
<keyword evidence="4" id="KW-1185">Reference proteome</keyword>
<name>A0A0F5K0V4_9BURK</name>
<feature type="transmembrane region" description="Helical" evidence="1">
    <location>
        <begin position="14"/>
        <end position="34"/>
    </location>
</feature>
<dbReference type="CDD" id="cd03509">
    <property type="entry name" value="DesA_FADS-like"/>
    <property type="match status" value="1"/>
</dbReference>
<dbReference type="Proteomes" id="UP000033618">
    <property type="component" value="Unassembled WGS sequence"/>
</dbReference>
<feature type="domain" description="Fatty acid desaturase" evidence="2">
    <location>
        <begin position="37"/>
        <end position="266"/>
    </location>
</feature>
<dbReference type="EMBL" id="LAQU01000008">
    <property type="protein sequence ID" value="KKB63751.1"/>
    <property type="molecule type" value="Genomic_DNA"/>
</dbReference>
<comment type="caution">
    <text evidence="3">The sequence shown here is derived from an EMBL/GenBank/DDBJ whole genome shotgun (WGS) entry which is preliminary data.</text>
</comment>
<dbReference type="PATRIC" id="fig|28092.6.peg.2324"/>
<keyword evidence="1" id="KW-1133">Transmembrane helix</keyword>
<dbReference type="InterPro" id="IPR005804">
    <property type="entry name" value="FA_desaturase_dom"/>
</dbReference>
<dbReference type="GO" id="GO:0008483">
    <property type="term" value="F:transaminase activity"/>
    <property type="evidence" value="ECO:0007669"/>
    <property type="project" value="UniProtKB-KW"/>
</dbReference>
<reference evidence="3 4" key="1">
    <citation type="submission" date="2015-03" db="EMBL/GenBank/DDBJ databases">
        <title>Draft Genome Sequence of Burkholderia andropogonis type strain ICMP2807, isolated from Sorghum bicolor.</title>
        <authorList>
            <person name="Lopes-Santos L."/>
            <person name="Castro D.B."/>
            <person name="Ottoboni L.M."/>
            <person name="Park D."/>
            <person name="Weirc B.S."/>
            <person name="Destefano S.A."/>
        </authorList>
    </citation>
    <scope>NUCLEOTIDE SEQUENCE [LARGE SCALE GENOMIC DNA]</scope>
    <source>
        <strain evidence="3 4">ICMP2807</strain>
    </source>
</reference>
<keyword evidence="3" id="KW-0032">Aminotransferase</keyword>
<evidence type="ECO:0000259" key="2">
    <source>
        <dbReference type="Pfam" id="PF00487"/>
    </source>
</evidence>
<proteinExistence type="predicted"/>
<evidence type="ECO:0000313" key="3">
    <source>
        <dbReference type="EMBL" id="KKB63751.1"/>
    </source>
</evidence>
<dbReference type="Pfam" id="PF00487">
    <property type="entry name" value="FA_desaturase"/>
    <property type="match status" value="1"/>
</dbReference>
<keyword evidence="3" id="KW-0808">Transferase</keyword>